<dbReference type="Proteomes" id="UP000886874">
    <property type="component" value="Unassembled WGS sequence"/>
</dbReference>
<proteinExistence type="predicted"/>
<feature type="compositionally biased region" description="Gly residues" evidence="1">
    <location>
        <begin position="402"/>
        <end position="415"/>
    </location>
</feature>
<gene>
    <name evidence="2" type="ORF">IAA67_03265</name>
</gene>
<accession>A0A9D1CN25</accession>
<comment type="caution">
    <text evidence="2">The sequence shown here is derived from an EMBL/GenBank/DDBJ whole genome shotgun (WGS) entry which is preliminary data.</text>
</comment>
<evidence type="ECO:0000313" key="3">
    <source>
        <dbReference type="Proteomes" id="UP000886874"/>
    </source>
</evidence>
<dbReference type="EMBL" id="DVFN01000051">
    <property type="protein sequence ID" value="HIQ69336.1"/>
    <property type="molecule type" value="Genomic_DNA"/>
</dbReference>
<protein>
    <submittedName>
        <fullName evidence="2">Phage portal protein</fullName>
    </submittedName>
</protein>
<dbReference type="InterPro" id="IPR006944">
    <property type="entry name" value="Phage/GTA_portal"/>
</dbReference>
<dbReference type="InterPro" id="IPR006427">
    <property type="entry name" value="Portal_HK97"/>
</dbReference>
<dbReference type="AlphaFoldDB" id="A0A9D1CN25"/>
<feature type="region of interest" description="Disordered" evidence="1">
    <location>
        <begin position="393"/>
        <end position="415"/>
    </location>
</feature>
<reference evidence="2" key="1">
    <citation type="submission" date="2020-10" db="EMBL/GenBank/DDBJ databases">
        <authorList>
            <person name="Gilroy R."/>
        </authorList>
    </citation>
    <scope>NUCLEOTIDE SEQUENCE</scope>
    <source>
        <strain evidence="2">ChiSjej2B20-13462</strain>
    </source>
</reference>
<name>A0A9D1CN25_9FIRM</name>
<organism evidence="2 3">
    <name type="scientific">Candidatus Avoscillospira stercorigallinarum</name>
    <dbReference type="NCBI Taxonomy" id="2840708"/>
    <lineage>
        <taxon>Bacteria</taxon>
        <taxon>Bacillati</taxon>
        <taxon>Bacillota</taxon>
        <taxon>Clostridia</taxon>
        <taxon>Eubacteriales</taxon>
        <taxon>Oscillospiraceae</taxon>
        <taxon>Oscillospiraceae incertae sedis</taxon>
        <taxon>Candidatus Avoscillospira</taxon>
    </lineage>
</organism>
<dbReference type="NCBIfam" id="TIGR01537">
    <property type="entry name" value="portal_HK97"/>
    <property type="match status" value="1"/>
</dbReference>
<dbReference type="Pfam" id="PF04860">
    <property type="entry name" value="Phage_portal"/>
    <property type="match status" value="1"/>
</dbReference>
<evidence type="ECO:0000313" key="2">
    <source>
        <dbReference type="EMBL" id="HIQ69336.1"/>
    </source>
</evidence>
<reference evidence="2" key="2">
    <citation type="journal article" date="2021" name="PeerJ">
        <title>Extensive microbial diversity within the chicken gut microbiome revealed by metagenomics and culture.</title>
        <authorList>
            <person name="Gilroy R."/>
            <person name="Ravi A."/>
            <person name="Getino M."/>
            <person name="Pursley I."/>
            <person name="Horton D.L."/>
            <person name="Alikhan N.F."/>
            <person name="Baker D."/>
            <person name="Gharbi K."/>
            <person name="Hall N."/>
            <person name="Watson M."/>
            <person name="Adriaenssens E.M."/>
            <person name="Foster-Nyarko E."/>
            <person name="Jarju S."/>
            <person name="Secka A."/>
            <person name="Antonio M."/>
            <person name="Oren A."/>
            <person name="Chaudhuri R.R."/>
            <person name="La Ragione R."/>
            <person name="Hildebrand F."/>
            <person name="Pallen M.J."/>
        </authorList>
    </citation>
    <scope>NUCLEOTIDE SEQUENCE</scope>
    <source>
        <strain evidence="2">ChiSjej2B20-13462</strain>
    </source>
</reference>
<evidence type="ECO:0000256" key="1">
    <source>
        <dbReference type="SAM" id="MobiDB-lite"/>
    </source>
</evidence>
<sequence length="415" mass="46103">MRKTGIFAKKEIREAGENVLNESSLDTALRAALGGQVVTVANALNIPALSGAVEFIAGTVASLPVRLYRTENGRTEEITDDYRLRLLNQETGDLLDAFQWKCTLSRDFVLMGNGYSYLDWSGNRLQGIYYVDPAQVSADIGVDPIYKTARFWIGGQQYQDHRVFRVLRHTRDGATGIGVVGESPTQLETMLNALVYENRMVRTGSKKGFLKSKSRLTREVIDQLKSAWRKLYGNTSDETVVVLNDGIEFQDAGQTAVESQLNESKQTNSREIYKLFCIAPSIFEGGATPEDLKNTVRFAIKPVVTALQTAINRFCLLESEKGTLSFELDMDVLDGTDMLSRYQAYEVAVKNGWMQLDEVRYEEGRNPLGLNFVRLGLDSVIYNPETGMIYTPNTKEWTDTGMRGGGASASGNQSG</sequence>